<dbReference type="AlphaFoldDB" id="A0A4T0UTN7"/>
<feature type="domain" description="Guanylate cyclase" evidence="2">
    <location>
        <begin position="479"/>
        <end position="611"/>
    </location>
</feature>
<dbReference type="GO" id="GO:0004016">
    <property type="term" value="F:adenylate cyclase activity"/>
    <property type="evidence" value="ECO:0007669"/>
    <property type="project" value="UniProtKB-ARBA"/>
</dbReference>
<dbReference type="PANTHER" id="PTHR43081:SF1">
    <property type="entry name" value="ADENYLATE CYCLASE, TERMINAL-DIFFERENTIATION SPECIFIC"/>
    <property type="match status" value="1"/>
</dbReference>
<dbReference type="SUPFAM" id="SSF55073">
    <property type="entry name" value="Nucleotide cyclase"/>
    <property type="match status" value="1"/>
</dbReference>
<evidence type="ECO:0000313" key="3">
    <source>
        <dbReference type="EMBL" id="TIC82322.1"/>
    </source>
</evidence>
<feature type="transmembrane region" description="Helical" evidence="1">
    <location>
        <begin position="389"/>
        <end position="409"/>
    </location>
</feature>
<feature type="transmembrane region" description="Helical" evidence="1">
    <location>
        <begin position="415"/>
        <end position="435"/>
    </location>
</feature>
<reference evidence="3 4" key="1">
    <citation type="submission" date="2019-04" db="EMBL/GenBank/DDBJ databases">
        <title>Crenobacter sp. nov.</title>
        <authorList>
            <person name="Shi S."/>
        </authorList>
    </citation>
    <scope>NUCLEOTIDE SEQUENCE [LARGE SCALE GENOMIC DNA]</scope>
    <source>
        <strain evidence="3 4">GY 70310</strain>
    </source>
</reference>
<keyword evidence="4" id="KW-1185">Reference proteome</keyword>
<dbReference type="CDD" id="cd07302">
    <property type="entry name" value="CHD"/>
    <property type="match status" value="1"/>
</dbReference>
<dbReference type="RefSeq" id="WP_136553282.1">
    <property type="nucleotide sequence ID" value="NZ_STGJ01000009.1"/>
</dbReference>
<dbReference type="OrthoDB" id="9802500at2"/>
<evidence type="ECO:0000256" key="1">
    <source>
        <dbReference type="SAM" id="Phobius"/>
    </source>
</evidence>
<evidence type="ECO:0000259" key="2">
    <source>
        <dbReference type="PROSITE" id="PS50125"/>
    </source>
</evidence>
<name>A0A4T0UTN7_9NEIS</name>
<dbReference type="Proteomes" id="UP000308891">
    <property type="component" value="Unassembled WGS sequence"/>
</dbReference>
<gene>
    <name evidence="3" type="ORF">E5K04_09185</name>
</gene>
<dbReference type="SMART" id="SM00044">
    <property type="entry name" value="CYCc"/>
    <property type="match status" value="1"/>
</dbReference>
<dbReference type="Pfam" id="PF00211">
    <property type="entry name" value="Guanylate_cyc"/>
    <property type="match status" value="1"/>
</dbReference>
<dbReference type="Gene3D" id="3.30.70.1230">
    <property type="entry name" value="Nucleotide cyclase"/>
    <property type="match status" value="1"/>
</dbReference>
<feature type="transmembrane region" description="Helical" evidence="1">
    <location>
        <begin position="365"/>
        <end position="382"/>
    </location>
</feature>
<dbReference type="SMART" id="SM01080">
    <property type="entry name" value="CHASE2"/>
    <property type="match status" value="1"/>
</dbReference>
<dbReference type="EMBL" id="STGJ01000009">
    <property type="protein sequence ID" value="TIC82322.1"/>
    <property type="molecule type" value="Genomic_DNA"/>
</dbReference>
<sequence>MPAISPLLRRHARRIFAAWLLCLPFVLGALGVLALPGLARLEGWLHDSRLALTAPGGVDPRVVIVDIDEASLARLGQWPWPRQTVAALVDTLAGHYRVSAIGFDAVFAEPEHRASNDWLPTLGARFPALLPELRQLAAGDDHDRRLADSVRRAPVVLGYYFDTSDGAARHGGQLPEPVFEQALANGVAPVAAGGFGANLPQLQQAAGHAGHFNALADADGVNRRLPALLAYRGQLYDSLSLAMLRRLAGDMPLLPEFDAGGRMDAVSIGDWRLPLGADGSLLIPYRGARGSFPYISAERVLAREVTPAELAGRIVLVGASAPGLMDLRATPLSAVYPGVEIHANVIAAALDKRLYRQPDNAPAEALLLLVLGGTLALLLPLLSPLKAALASTLLAALLVGTNLAAWQYRQLALPLAAPLTLIVLLYLLNASWGYFSEARKRRELSGAFGSYVPPALVAKMADAPQRFLAQMQGEHRVMSVLFSDVRDFTRISEGLPATELSALMNRYLSAQTAHVQAASGTVDKYIGDAIMAFWGAPLADAEHARHAVGAALAMAGGMAALNDAFAARGWPPLAIGVGINSGGMNVGNMGSDFRRAYTVMGDAVNLAARLEGLTKVYGVPILCGPDTRAACPDMIWREVDRMRVKGKREAVSAWQPLPEGSQAAAGLTEWQAALEAYRARDFAGAQQRLQALAAAAPDDGLYPYYLARCAHYLHHPPAADWDGVHEHSEK</sequence>
<dbReference type="PANTHER" id="PTHR43081">
    <property type="entry name" value="ADENYLATE CYCLASE, TERMINAL-DIFFERENTIATION SPECIFIC-RELATED"/>
    <property type="match status" value="1"/>
</dbReference>
<dbReference type="GO" id="GO:0035556">
    <property type="term" value="P:intracellular signal transduction"/>
    <property type="evidence" value="ECO:0007669"/>
    <property type="project" value="InterPro"/>
</dbReference>
<keyword evidence="1" id="KW-0812">Transmembrane</keyword>
<dbReference type="GO" id="GO:0006171">
    <property type="term" value="P:cAMP biosynthetic process"/>
    <property type="evidence" value="ECO:0007669"/>
    <property type="project" value="TreeGrafter"/>
</dbReference>
<dbReference type="InterPro" id="IPR029787">
    <property type="entry name" value="Nucleotide_cyclase"/>
</dbReference>
<dbReference type="Pfam" id="PF05226">
    <property type="entry name" value="CHASE2"/>
    <property type="match status" value="1"/>
</dbReference>
<accession>A0A4T0UTN7</accession>
<keyword evidence="1" id="KW-0472">Membrane</keyword>
<dbReference type="PROSITE" id="PS50125">
    <property type="entry name" value="GUANYLATE_CYCLASE_2"/>
    <property type="match status" value="1"/>
</dbReference>
<dbReference type="InterPro" id="IPR050697">
    <property type="entry name" value="Adenylyl/Guanylyl_Cyclase_3/4"/>
</dbReference>
<comment type="caution">
    <text evidence="3">The sequence shown here is derived from an EMBL/GenBank/DDBJ whole genome shotgun (WGS) entry which is preliminary data.</text>
</comment>
<evidence type="ECO:0000313" key="4">
    <source>
        <dbReference type="Proteomes" id="UP000308891"/>
    </source>
</evidence>
<dbReference type="InterPro" id="IPR001054">
    <property type="entry name" value="A/G_cyclase"/>
</dbReference>
<organism evidence="3 4">
    <name type="scientific">Crenobacter intestini</name>
    <dbReference type="NCBI Taxonomy" id="2563443"/>
    <lineage>
        <taxon>Bacteria</taxon>
        <taxon>Pseudomonadati</taxon>
        <taxon>Pseudomonadota</taxon>
        <taxon>Betaproteobacteria</taxon>
        <taxon>Neisseriales</taxon>
        <taxon>Neisseriaceae</taxon>
        <taxon>Crenobacter</taxon>
    </lineage>
</organism>
<dbReference type="InterPro" id="IPR007890">
    <property type="entry name" value="CHASE2"/>
</dbReference>
<proteinExistence type="predicted"/>
<keyword evidence="1" id="KW-1133">Transmembrane helix</keyword>
<protein>
    <submittedName>
        <fullName evidence="3">Adenylate/guanylate cyclase domain-containing protein</fullName>
    </submittedName>
</protein>